<proteinExistence type="predicted"/>
<reference evidence="3" key="1">
    <citation type="submission" date="2021-12" db="EMBL/GenBank/DDBJ databases">
        <title>Prjna785345.</title>
        <authorList>
            <person name="Rujirawat T."/>
            <person name="Krajaejun T."/>
        </authorList>
    </citation>
    <scope>NUCLEOTIDE SEQUENCE</scope>
    <source>
        <strain evidence="3">Pi057C3</strain>
    </source>
</reference>
<keyword evidence="2" id="KW-0732">Signal</keyword>
<comment type="caution">
    <text evidence="3">The sequence shown here is derived from an EMBL/GenBank/DDBJ whole genome shotgun (WGS) entry which is preliminary data.</text>
</comment>
<dbReference type="AlphaFoldDB" id="A0AAD5LZK0"/>
<evidence type="ECO:0000313" key="3">
    <source>
        <dbReference type="EMBL" id="KAJ0397753.1"/>
    </source>
</evidence>
<evidence type="ECO:0000313" key="4">
    <source>
        <dbReference type="Proteomes" id="UP001209570"/>
    </source>
</evidence>
<evidence type="ECO:0000256" key="2">
    <source>
        <dbReference type="SAM" id="SignalP"/>
    </source>
</evidence>
<accession>A0AAD5LZK0</accession>
<evidence type="ECO:0000256" key="1">
    <source>
        <dbReference type="SAM" id="MobiDB-lite"/>
    </source>
</evidence>
<dbReference type="Proteomes" id="UP001209570">
    <property type="component" value="Unassembled WGS sequence"/>
</dbReference>
<keyword evidence="4" id="KW-1185">Reference proteome</keyword>
<name>A0AAD5LZK0_PYTIN</name>
<protein>
    <submittedName>
        <fullName evidence="3">Uncharacterized protein</fullName>
    </submittedName>
</protein>
<feature type="signal peptide" evidence="2">
    <location>
        <begin position="1"/>
        <end position="24"/>
    </location>
</feature>
<feature type="region of interest" description="Disordered" evidence="1">
    <location>
        <begin position="30"/>
        <end position="105"/>
    </location>
</feature>
<dbReference type="EMBL" id="JAKCXM010000239">
    <property type="protein sequence ID" value="KAJ0397753.1"/>
    <property type="molecule type" value="Genomic_DNA"/>
</dbReference>
<sequence>MLQAKRLVLLAALFSAALLTPTRTAAFGDDLSLQFQGEPDAPASGPPATVEPESLTFIDDPSAEDEPEMTLQGTNDGGSYGKPTPVVDPTVPPSKAPADYGKAVH</sequence>
<feature type="chain" id="PRO_5042173798" evidence="2">
    <location>
        <begin position="25"/>
        <end position="105"/>
    </location>
</feature>
<gene>
    <name evidence="3" type="ORF">P43SY_005610</name>
</gene>
<organism evidence="3 4">
    <name type="scientific">Pythium insidiosum</name>
    <name type="common">Pythiosis disease agent</name>
    <dbReference type="NCBI Taxonomy" id="114742"/>
    <lineage>
        <taxon>Eukaryota</taxon>
        <taxon>Sar</taxon>
        <taxon>Stramenopiles</taxon>
        <taxon>Oomycota</taxon>
        <taxon>Peronosporomycetes</taxon>
        <taxon>Pythiales</taxon>
        <taxon>Pythiaceae</taxon>
        <taxon>Pythium</taxon>
    </lineage>
</organism>